<protein>
    <recommendedName>
        <fullName evidence="3">Large ribosomal RNA subunit accumulation protein YceD</fullName>
    </recommendedName>
    <alternativeName>
        <fullName evidence="5">23S rRNA accumulation protein YceD</fullName>
    </alternativeName>
</protein>
<dbReference type="PANTHER" id="PTHR38099:SF1">
    <property type="entry name" value="LARGE RIBOSOMAL RNA SUBUNIT ACCUMULATION PROTEIN YCED"/>
    <property type="match status" value="1"/>
</dbReference>
<proteinExistence type="inferred from homology"/>
<comment type="function">
    <text evidence="1">Plays a role in synthesis, processing and/or stability of 23S rRNA.</text>
</comment>
<dbReference type="Proteomes" id="UP000218899">
    <property type="component" value="Chromosome"/>
</dbReference>
<dbReference type="GO" id="GO:0005829">
    <property type="term" value="C:cytosol"/>
    <property type="evidence" value="ECO:0007669"/>
    <property type="project" value="TreeGrafter"/>
</dbReference>
<evidence type="ECO:0000256" key="4">
    <source>
        <dbReference type="ARBA" id="ARBA00022517"/>
    </source>
</evidence>
<keyword evidence="8" id="KW-1185">Reference proteome</keyword>
<evidence type="ECO:0000256" key="3">
    <source>
        <dbReference type="ARBA" id="ARBA00015716"/>
    </source>
</evidence>
<dbReference type="InterPro" id="IPR003772">
    <property type="entry name" value="YceD"/>
</dbReference>
<evidence type="ECO:0000256" key="2">
    <source>
        <dbReference type="ARBA" id="ARBA00010740"/>
    </source>
</evidence>
<dbReference type="Pfam" id="PF02620">
    <property type="entry name" value="YceD"/>
    <property type="match status" value="1"/>
</dbReference>
<organism evidence="7 8">
    <name type="scientific">Sulfurifustis variabilis</name>
    <dbReference type="NCBI Taxonomy" id="1675686"/>
    <lineage>
        <taxon>Bacteria</taxon>
        <taxon>Pseudomonadati</taxon>
        <taxon>Pseudomonadota</taxon>
        <taxon>Gammaproteobacteria</taxon>
        <taxon>Acidiferrobacterales</taxon>
        <taxon>Acidiferrobacteraceae</taxon>
        <taxon>Sulfurifustis</taxon>
    </lineage>
</organism>
<keyword evidence="4" id="KW-0690">Ribosome biogenesis</keyword>
<name>A0A1B4VDN7_9GAMM</name>
<dbReference type="EMBL" id="AP014936">
    <property type="protein sequence ID" value="BAU48437.1"/>
    <property type="molecule type" value="Genomic_DNA"/>
</dbReference>
<comment type="similarity">
    <text evidence="2">Belongs to the DUF177 domain family.</text>
</comment>
<evidence type="ECO:0000313" key="7">
    <source>
        <dbReference type="EMBL" id="BAU48437.1"/>
    </source>
</evidence>
<dbReference type="AlphaFoldDB" id="A0A1B4VDN7"/>
<evidence type="ECO:0000256" key="5">
    <source>
        <dbReference type="ARBA" id="ARBA00031841"/>
    </source>
</evidence>
<reference evidence="7 8" key="1">
    <citation type="submission" date="2015-08" db="EMBL/GenBank/DDBJ databases">
        <title>Complete genome sequence of Sulfurifustis variabilis.</title>
        <authorList>
            <person name="Miura A."/>
            <person name="Kojima H."/>
            <person name="Fukui M."/>
        </authorList>
    </citation>
    <scope>NUCLEOTIDE SEQUENCE [LARGE SCALE GENOMIC DNA]</scope>
    <source>
        <strain evidence="8">skN76</strain>
    </source>
</reference>
<evidence type="ECO:0000256" key="1">
    <source>
        <dbReference type="ARBA" id="ARBA00002868"/>
    </source>
</evidence>
<evidence type="ECO:0000256" key="6">
    <source>
        <dbReference type="SAM" id="MobiDB-lite"/>
    </source>
</evidence>
<sequence>MLGGWPATVDPIQLADKGERLTAEAPVGSLSRLAEACLDPEGSVMIDLSFERSGGDGLRIMHGTVQTRVRLTCQRCLEPMEADLRAEPYLVLLRPGEHPELVEAGEARVFDRPVPLSELVEDELLLVLPMVPMHARDRCRAGKAVRDGSDKRDAGRPNPFAILGSLKRPDR</sequence>
<feature type="region of interest" description="Disordered" evidence="6">
    <location>
        <begin position="141"/>
        <end position="171"/>
    </location>
</feature>
<dbReference type="GO" id="GO:0042254">
    <property type="term" value="P:ribosome biogenesis"/>
    <property type="evidence" value="ECO:0007669"/>
    <property type="project" value="UniProtKB-KW"/>
</dbReference>
<dbReference type="RefSeq" id="WP_169924041.1">
    <property type="nucleotide sequence ID" value="NZ_AP014936.1"/>
</dbReference>
<evidence type="ECO:0000313" key="8">
    <source>
        <dbReference type="Proteomes" id="UP000218899"/>
    </source>
</evidence>
<gene>
    <name evidence="7" type="ORF">SVA_1883</name>
</gene>
<feature type="compositionally biased region" description="Basic and acidic residues" evidence="6">
    <location>
        <begin position="141"/>
        <end position="155"/>
    </location>
</feature>
<accession>A0A1B4VDN7</accession>
<dbReference type="PANTHER" id="PTHR38099">
    <property type="entry name" value="LARGE RIBOSOMAL RNA SUBUNIT ACCUMULATION PROTEIN YCED"/>
    <property type="match status" value="1"/>
</dbReference>
<dbReference type="KEGG" id="sva:SVA_1883"/>
<dbReference type="InterPro" id="IPR039255">
    <property type="entry name" value="YceD_bac"/>
</dbReference>